<dbReference type="RefSeq" id="WP_190724939.1">
    <property type="nucleotide sequence ID" value="NZ_CP061539.1"/>
</dbReference>
<dbReference type="InterPro" id="IPR000873">
    <property type="entry name" value="AMP-dep_synth/lig_dom"/>
</dbReference>
<dbReference type="InterPro" id="IPR020845">
    <property type="entry name" value="AMP-binding_CS"/>
</dbReference>
<sequence length="396" mass="41868">MDFSTLTPTPAPRAVPSTAVVVGENLPADADAMYDAFTRAFAADTLDEPALVVTTSGSTGKPKQTVLTAGALQASAQATADATSSQGAQWMLALPLHYVAGAQVVARSAFAGVRPVITRSITRHTPFTPEDFLAAAQRMHPGARMLSLVPAQLHTLLDSHNEQVLSELQSFTALLLGGAPASACLLKQCKDLNVNVVTTYGSAETAGGCVYNSRPLTGVRIHIQEPDEHGTGRVWLGGDTLASGYLNDAEKTSASFFQDTHDNRWYRTDDRGSLTNGVLTIEGRADDVLITGGIKVSARKITERLEEHAAIREAIVAGIPHPKWGQMVAAMVTLTPGASAPQIQEFTDFVASALGKPAAPKVIKVCERFPVASTGKPDRRAIHQMLAQAAAAKDQL</sequence>
<organism evidence="3 4">
    <name type="scientific">Rothia terrae</name>
    <dbReference type="NCBI Taxonomy" id="396015"/>
    <lineage>
        <taxon>Bacteria</taxon>
        <taxon>Bacillati</taxon>
        <taxon>Actinomycetota</taxon>
        <taxon>Actinomycetes</taxon>
        <taxon>Micrococcales</taxon>
        <taxon>Micrococcaceae</taxon>
        <taxon>Rothia</taxon>
    </lineage>
</organism>
<keyword evidence="4" id="KW-1185">Reference proteome</keyword>
<dbReference type="InterPro" id="IPR042099">
    <property type="entry name" value="ANL_N_sf"/>
</dbReference>
<dbReference type="Gene3D" id="3.40.50.12780">
    <property type="entry name" value="N-terminal domain of ligase-like"/>
    <property type="match status" value="1"/>
</dbReference>
<dbReference type="PANTHER" id="PTHR43767">
    <property type="entry name" value="LONG-CHAIN-FATTY-ACID--COA LIGASE"/>
    <property type="match status" value="1"/>
</dbReference>
<dbReference type="Pfam" id="PF13193">
    <property type="entry name" value="AMP-binding_C"/>
    <property type="match status" value="1"/>
</dbReference>
<evidence type="ECO:0000313" key="3">
    <source>
        <dbReference type="EMBL" id="QNV38206.1"/>
    </source>
</evidence>
<evidence type="ECO:0000313" key="4">
    <source>
        <dbReference type="Proteomes" id="UP000516404"/>
    </source>
</evidence>
<dbReference type="GO" id="GO:0016878">
    <property type="term" value="F:acid-thiol ligase activity"/>
    <property type="evidence" value="ECO:0007669"/>
    <property type="project" value="UniProtKB-ARBA"/>
</dbReference>
<dbReference type="InterPro" id="IPR025110">
    <property type="entry name" value="AMP-bd_C"/>
</dbReference>
<dbReference type="GeneID" id="96623135"/>
<gene>
    <name evidence="3" type="ORF">IDM49_02700</name>
</gene>
<proteinExistence type="predicted"/>
<dbReference type="SUPFAM" id="SSF56801">
    <property type="entry name" value="Acetyl-CoA synthetase-like"/>
    <property type="match status" value="1"/>
</dbReference>
<name>A0A7H2BEW0_9MICC</name>
<dbReference type="AlphaFoldDB" id="A0A7H2BEW0"/>
<evidence type="ECO:0000259" key="1">
    <source>
        <dbReference type="Pfam" id="PF00501"/>
    </source>
</evidence>
<protein>
    <submittedName>
        <fullName evidence="3">AMP-binding protein</fullName>
    </submittedName>
</protein>
<dbReference type="InterPro" id="IPR045851">
    <property type="entry name" value="AMP-bd_C_sf"/>
</dbReference>
<dbReference type="Gene3D" id="3.30.300.30">
    <property type="match status" value="1"/>
</dbReference>
<dbReference type="InterPro" id="IPR050237">
    <property type="entry name" value="ATP-dep_AMP-bd_enzyme"/>
</dbReference>
<feature type="domain" description="AMP-dependent synthetase/ligase" evidence="1">
    <location>
        <begin position="26"/>
        <end position="246"/>
    </location>
</feature>
<dbReference type="KEGG" id="rter:IDM49_02700"/>
<accession>A0A7H2BEW0</accession>
<dbReference type="Proteomes" id="UP000516404">
    <property type="component" value="Chromosome"/>
</dbReference>
<dbReference type="PROSITE" id="PS00455">
    <property type="entry name" value="AMP_BINDING"/>
    <property type="match status" value="1"/>
</dbReference>
<dbReference type="PANTHER" id="PTHR43767:SF1">
    <property type="entry name" value="NONRIBOSOMAL PEPTIDE SYNTHASE PES1 (EUROFUNG)-RELATED"/>
    <property type="match status" value="1"/>
</dbReference>
<dbReference type="Pfam" id="PF00501">
    <property type="entry name" value="AMP-binding"/>
    <property type="match status" value="1"/>
</dbReference>
<feature type="domain" description="AMP-binding enzyme C-terminal" evidence="2">
    <location>
        <begin position="304"/>
        <end position="376"/>
    </location>
</feature>
<reference evidence="3 4" key="1">
    <citation type="submission" date="2020-09" db="EMBL/GenBank/DDBJ databases">
        <title>Investigation of environmental microbes.</title>
        <authorList>
            <person name="Ou Y."/>
            <person name="Kang Q."/>
        </authorList>
    </citation>
    <scope>NUCLEOTIDE SEQUENCE [LARGE SCALE GENOMIC DNA]</scope>
    <source>
        <strain evidence="3 4">KJZ-14</strain>
    </source>
</reference>
<evidence type="ECO:0000259" key="2">
    <source>
        <dbReference type="Pfam" id="PF13193"/>
    </source>
</evidence>
<dbReference type="EMBL" id="CP061539">
    <property type="protein sequence ID" value="QNV38206.1"/>
    <property type="molecule type" value="Genomic_DNA"/>
</dbReference>